<dbReference type="InterPro" id="IPR003661">
    <property type="entry name" value="HisK_dim/P_dom"/>
</dbReference>
<accession>A0A5M6IJF3</accession>
<dbReference type="Pfam" id="PF08447">
    <property type="entry name" value="PAS_3"/>
    <property type="match status" value="2"/>
</dbReference>
<dbReference type="InterPro" id="IPR003594">
    <property type="entry name" value="HATPase_dom"/>
</dbReference>
<keyword evidence="4" id="KW-0808">Transferase</keyword>
<evidence type="ECO:0000256" key="7">
    <source>
        <dbReference type="SAM" id="Coils"/>
    </source>
</evidence>
<dbReference type="InterPro" id="IPR005467">
    <property type="entry name" value="His_kinase_dom"/>
</dbReference>
<dbReference type="EMBL" id="VWPK01000086">
    <property type="protein sequence ID" value="KAA5608380.1"/>
    <property type="molecule type" value="Genomic_DNA"/>
</dbReference>
<dbReference type="PANTHER" id="PTHR43547">
    <property type="entry name" value="TWO-COMPONENT HISTIDINE KINASE"/>
    <property type="match status" value="1"/>
</dbReference>
<sequence length="970" mass="105544">MVSMSRPETATAASAPPDERDRDWLRLALDAAQLGTWQFDFGTGTLTVSPRAVQVFGVPGPEALASLEQWKALLHPDDRDRVVAAFTEAHTGDETYAVQYRVIPPDGPERWVSARGLVTAGPGEHSRRMIGVVEDITERKVAEAALVKRTEELAESEAQYRTMGEAIPFGVWLCDEKGGARYVSPSFLELLNMTGEEQQDFGWTKRLPPEDVGPMLEHWMHCIRTGELWDYEHRIIDRHGEINTVLTRGRPVRDAEGRITSWVGVNLDITQRKRAEAQLAKKNLELEQALEQIRQMDGFRTRFFANVSHELRTPLTLILGPVDELLASGRLPPEWGRALGVVRRNAQTLLAYVNDLLDLSRLDAGRTPLEYSETDLAGLARFVADHFVAASSQRGIGLRVAVPDVLTAQVDSAKISRVLFNLLSNAFKHVPDRGGAVEVTLQADGGRCILEITDNGPGVPREMREKIFQRFVQGDDARRSGGSGLGLAIASEFVAQHGGNIAVGDASGGTGAVFRVALPLAAPEGTPVARQEPLGRLGLLSLPDHQTETFPTGVQMPQEAPAEATSDEALPLVLVVEDNVDLRVFVAAALKSVARTALAGDGKEGLSAAERLRPDLILTDIMMPRMSGDEMVAELRGRGDLADIPVMVLSARADEPLRIRLLQGQVQDYLVKPFAADELRARVANLLQVKRARDLLRAELDSRQENLEELAREVASLNRSLRAAADDMRVARDRAEQASRAKSAFLNMVSHELRTPLTQLELQVGLLRRLFGGTLDEKQQKVLSRTAAAVRRLSHLVGSLLDYSTLQSGRLTVRPERFDLAGLMASACADAALGADGRDLDVVDETDGDVPPVVSDPALVRIIVRNLLDNAVKYTGRGKVSARVSGAGGHVRIEVADTGPGIPAEVQERIFEPFEQLEEVDRKHAPGVGLGLTLVREIAGILGGHVRLVSTPGEGSVFAVELPSMEGADA</sequence>
<dbReference type="Gene3D" id="3.30.565.10">
    <property type="entry name" value="Histidine kinase-like ATPase, C-terminal domain"/>
    <property type="match status" value="2"/>
</dbReference>
<dbReference type="Pfam" id="PF00072">
    <property type="entry name" value="Response_reg"/>
    <property type="match status" value="1"/>
</dbReference>
<dbReference type="PRINTS" id="PR00344">
    <property type="entry name" value="BCTRLSENSOR"/>
</dbReference>
<dbReference type="CDD" id="cd00130">
    <property type="entry name" value="PAS"/>
    <property type="match status" value="2"/>
</dbReference>
<keyword evidence="13" id="KW-1185">Reference proteome</keyword>
<dbReference type="EC" id="2.7.13.3" evidence="2"/>
<dbReference type="InterPro" id="IPR036890">
    <property type="entry name" value="HATPase_C_sf"/>
</dbReference>
<dbReference type="InterPro" id="IPR001789">
    <property type="entry name" value="Sig_transdc_resp-reg_receiver"/>
</dbReference>
<evidence type="ECO:0000256" key="3">
    <source>
        <dbReference type="ARBA" id="ARBA00022553"/>
    </source>
</evidence>
<feature type="domain" description="PAC" evidence="11">
    <location>
        <begin position="229"/>
        <end position="281"/>
    </location>
</feature>
<keyword evidence="3 6" id="KW-0597">Phosphoprotein</keyword>
<evidence type="ECO:0000256" key="4">
    <source>
        <dbReference type="ARBA" id="ARBA00022679"/>
    </source>
</evidence>
<dbReference type="Gene3D" id="3.30.450.20">
    <property type="entry name" value="PAS domain"/>
    <property type="match status" value="2"/>
</dbReference>
<dbReference type="SMART" id="SM00091">
    <property type="entry name" value="PAS"/>
    <property type="match status" value="2"/>
</dbReference>
<feature type="coiled-coil region" evidence="7">
    <location>
        <begin position="693"/>
        <end position="741"/>
    </location>
</feature>
<evidence type="ECO:0000313" key="12">
    <source>
        <dbReference type="EMBL" id="KAA5608380.1"/>
    </source>
</evidence>
<evidence type="ECO:0000313" key="13">
    <source>
        <dbReference type="Proteomes" id="UP000325255"/>
    </source>
</evidence>
<dbReference type="InterPro" id="IPR013655">
    <property type="entry name" value="PAS_fold_3"/>
</dbReference>
<dbReference type="InterPro" id="IPR036097">
    <property type="entry name" value="HisK_dim/P_sf"/>
</dbReference>
<dbReference type="AlphaFoldDB" id="A0A5M6IJF3"/>
<proteinExistence type="predicted"/>
<reference evidence="12 13" key="1">
    <citation type="submission" date="2019-09" db="EMBL/GenBank/DDBJ databases">
        <title>Genome sequence of Rhodovastum atsumiense, a diverse member of the Acetobacteraceae family of non-sulfur purple photosynthetic bacteria.</title>
        <authorList>
            <person name="Meyer T."/>
            <person name="Kyndt J."/>
        </authorList>
    </citation>
    <scope>NUCLEOTIDE SEQUENCE [LARGE SCALE GENOMIC DNA]</scope>
    <source>
        <strain evidence="12 13">DSM 21279</strain>
    </source>
</reference>
<dbReference type="SUPFAM" id="SSF55785">
    <property type="entry name" value="PYP-like sensor domain (PAS domain)"/>
    <property type="match status" value="2"/>
</dbReference>
<feature type="domain" description="PAC" evidence="11">
    <location>
        <begin position="96"/>
        <end position="148"/>
    </location>
</feature>
<dbReference type="InterPro" id="IPR035965">
    <property type="entry name" value="PAS-like_dom_sf"/>
</dbReference>
<dbReference type="InterPro" id="IPR000014">
    <property type="entry name" value="PAS"/>
</dbReference>
<feature type="domain" description="Histidine kinase" evidence="8">
    <location>
        <begin position="748"/>
        <end position="966"/>
    </location>
</feature>
<organism evidence="12 13">
    <name type="scientific">Rhodovastum atsumiense</name>
    <dbReference type="NCBI Taxonomy" id="504468"/>
    <lineage>
        <taxon>Bacteria</taxon>
        <taxon>Pseudomonadati</taxon>
        <taxon>Pseudomonadota</taxon>
        <taxon>Alphaproteobacteria</taxon>
        <taxon>Acetobacterales</taxon>
        <taxon>Acetobacteraceae</taxon>
        <taxon>Rhodovastum</taxon>
    </lineage>
</organism>
<dbReference type="OrthoDB" id="9801651at2"/>
<feature type="domain" description="PAS" evidence="10">
    <location>
        <begin position="156"/>
        <end position="197"/>
    </location>
</feature>
<feature type="coiled-coil region" evidence="7">
    <location>
        <begin position="267"/>
        <end position="296"/>
    </location>
</feature>
<dbReference type="NCBIfam" id="TIGR00229">
    <property type="entry name" value="sensory_box"/>
    <property type="match status" value="2"/>
</dbReference>
<name>A0A5M6IJF3_9PROT</name>
<dbReference type="PROSITE" id="PS50109">
    <property type="entry name" value="HIS_KIN"/>
    <property type="match status" value="2"/>
</dbReference>
<dbReference type="PROSITE" id="PS50110">
    <property type="entry name" value="RESPONSE_REGULATORY"/>
    <property type="match status" value="1"/>
</dbReference>
<feature type="domain" description="PAS" evidence="10">
    <location>
        <begin position="21"/>
        <end position="93"/>
    </location>
</feature>
<dbReference type="PROSITE" id="PS50112">
    <property type="entry name" value="PAS"/>
    <property type="match status" value="2"/>
</dbReference>
<evidence type="ECO:0000256" key="6">
    <source>
        <dbReference type="PROSITE-ProRule" id="PRU00169"/>
    </source>
</evidence>
<evidence type="ECO:0000259" key="9">
    <source>
        <dbReference type="PROSITE" id="PS50110"/>
    </source>
</evidence>
<dbReference type="Pfam" id="PF00512">
    <property type="entry name" value="HisKA"/>
    <property type="match status" value="2"/>
</dbReference>
<gene>
    <name evidence="12" type="ORF">F1189_29360</name>
</gene>
<keyword evidence="7" id="KW-0175">Coiled coil</keyword>
<dbReference type="SMART" id="SM00086">
    <property type="entry name" value="PAC"/>
    <property type="match status" value="2"/>
</dbReference>
<evidence type="ECO:0000259" key="11">
    <source>
        <dbReference type="PROSITE" id="PS50113"/>
    </source>
</evidence>
<dbReference type="Gene3D" id="2.10.70.100">
    <property type="match status" value="1"/>
</dbReference>
<dbReference type="SMART" id="SM00387">
    <property type="entry name" value="HATPase_c"/>
    <property type="match status" value="2"/>
</dbReference>
<evidence type="ECO:0000256" key="1">
    <source>
        <dbReference type="ARBA" id="ARBA00000085"/>
    </source>
</evidence>
<dbReference type="Gene3D" id="3.40.50.2300">
    <property type="match status" value="1"/>
</dbReference>
<dbReference type="InterPro" id="IPR001610">
    <property type="entry name" value="PAC"/>
</dbReference>
<dbReference type="InterPro" id="IPR011006">
    <property type="entry name" value="CheY-like_superfamily"/>
</dbReference>
<keyword evidence="5" id="KW-0418">Kinase</keyword>
<dbReference type="SUPFAM" id="SSF55874">
    <property type="entry name" value="ATPase domain of HSP90 chaperone/DNA topoisomerase II/histidine kinase"/>
    <property type="match status" value="2"/>
</dbReference>
<evidence type="ECO:0000259" key="8">
    <source>
        <dbReference type="PROSITE" id="PS50109"/>
    </source>
</evidence>
<dbReference type="SMART" id="SM00448">
    <property type="entry name" value="REC"/>
    <property type="match status" value="1"/>
</dbReference>
<dbReference type="RefSeq" id="WP_150045428.1">
    <property type="nucleotide sequence ID" value="NZ_OW485603.1"/>
</dbReference>
<dbReference type="PROSITE" id="PS50113">
    <property type="entry name" value="PAC"/>
    <property type="match status" value="2"/>
</dbReference>
<dbReference type="Proteomes" id="UP000325255">
    <property type="component" value="Unassembled WGS sequence"/>
</dbReference>
<protein>
    <recommendedName>
        <fullName evidence="2">histidine kinase</fullName>
        <ecNumber evidence="2">2.7.13.3</ecNumber>
    </recommendedName>
</protein>
<evidence type="ECO:0000259" key="10">
    <source>
        <dbReference type="PROSITE" id="PS50112"/>
    </source>
</evidence>
<dbReference type="GO" id="GO:0000155">
    <property type="term" value="F:phosphorelay sensor kinase activity"/>
    <property type="evidence" value="ECO:0007669"/>
    <property type="project" value="InterPro"/>
</dbReference>
<dbReference type="SUPFAM" id="SSF52172">
    <property type="entry name" value="CheY-like"/>
    <property type="match status" value="1"/>
</dbReference>
<evidence type="ECO:0000256" key="2">
    <source>
        <dbReference type="ARBA" id="ARBA00012438"/>
    </source>
</evidence>
<dbReference type="SMART" id="SM00388">
    <property type="entry name" value="HisKA"/>
    <property type="match status" value="2"/>
</dbReference>
<evidence type="ECO:0000256" key="5">
    <source>
        <dbReference type="ARBA" id="ARBA00022777"/>
    </source>
</evidence>
<dbReference type="InterPro" id="IPR000700">
    <property type="entry name" value="PAS-assoc_C"/>
</dbReference>
<feature type="domain" description="Response regulatory" evidence="9">
    <location>
        <begin position="572"/>
        <end position="687"/>
    </location>
</feature>
<dbReference type="Gene3D" id="1.10.287.130">
    <property type="match status" value="2"/>
</dbReference>
<dbReference type="InterPro" id="IPR004358">
    <property type="entry name" value="Sig_transdc_His_kin-like_C"/>
</dbReference>
<dbReference type="SUPFAM" id="SSF47384">
    <property type="entry name" value="Homodimeric domain of signal transducing histidine kinase"/>
    <property type="match status" value="2"/>
</dbReference>
<dbReference type="Pfam" id="PF02518">
    <property type="entry name" value="HATPase_c"/>
    <property type="match status" value="2"/>
</dbReference>
<feature type="modified residue" description="4-aspartylphosphate" evidence="6">
    <location>
        <position position="620"/>
    </location>
</feature>
<comment type="catalytic activity">
    <reaction evidence="1">
        <text>ATP + protein L-histidine = ADP + protein N-phospho-L-histidine.</text>
        <dbReference type="EC" id="2.7.13.3"/>
    </reaction>
</comment>
<dbReference type="PANTHER" id="PTHR43547:SF2">
    <property type="entry name" value="HYBRID SIGNAL TRANSDUCTION HISTIDINE KINASE C"/>
    <property type="match status" value="1"/>
</dbReference>
<comment type="caution">
    <text evidence="12">The sequence shown here is derived from an EMBL/GenBank/DDBJ whole genome shotgun (WGS) entry which is preliminary data.</text>
</comment>
<dbReference type="CDD" id="cd00082">
    <property type="entry name" value="HisKA"/>
    <property type="match status" value="2"/>
</dbReference>
<feature type="domain" description="Histidine kinase" evidence="8">
    <location>
        <begin position="306"/>
        <end position="522"/>
    </location>
</feature>
<dbReference type="FunFam" id="3.30.565.10:FF:000006">
    <property type="entry name" value="Sensor histidine kinase WalK"/>
    <property type="match status" value="1"/>
</dbReference>